<keyword evidence="4" id="KW-1185">Reference proteome</keyword>
<sequence length="114" mass="11714">MRLEPPTSVASPPQAPTPMPGNIPEPSTGSLAAGVGLAWLVMVVGEALVLFTGSLAAILGGIWLPPLAVIVWAVVLLNRGKSRTGKGMFLGLLSIVAVLLLLVAACFGLMSNYH</sequence>
<feature type="transmembrane region" description="Helical" evidence="2">
    <location>
        <begin position="31"/>
        <end position="51"/>
    </location>
</feature>
<name>A0A502FNG0_9GAMM</name>
<dbReference type="Proteomes" id="UP000319486">
    <property type="component" value="Unassembled WGS sequence"/>
</dbReference>
<keyword evidence="2" id="KW-1133">Transmembrane helix</keyword>
<accession>A0A502FNG0</accession>
<proteinExistence type="predicted"/>
<evidence type="ECO:0000313" key="4">
    <source>
        <dbReference type="Proteomes" id="UP000319486"/>
    </source>
</evidence>
<feature type="transmembrane region" description="Helical" evidence="2">
    <location>
        <begin position="57"/>
        <end position="77"/>
    </location>
</feature>
<evidence type="ECO:0000256" key="1">
    <source>
        <dbReference type="SAM" id="MobiDB-lite"/>
    </source>
</evidence>
<keyword evidence="2" id="KW-0472">Membrane</keyword>
<comment type="caution">
    <text evidence="3">The sequence shown here is derived from an EMBL/GenBank/DDBJ whole genome shotgun (WGS) entry which is preliminary data.</text>
</comment>
<organism evidence="3 4">
    <name type="scientific">Rhodanobacter glycinis</name>
    <dbReference type="NCBI Taxonomy" id="582702"/>
    <lineage>
        <taxon>Bacteria</taxon>
        <taxon>Pseudomonadati</taxon>
        <taxon>Pseudomonadota</taxon>
        <taxon>Gammaproteobacteria</taxon>
        <taxon>Lysobacterales</taxon>
        <taxon>Rhodanobacteraceae</taxon>
        <taxon>Rhodanobacter</taxon>
    </lineage>
</organism>
<reference evidence="3 4" key="1">
    <citation type="journal article" date="2019" name="Environ. Microbiol.">
        <title>Species interactions and distinct microbial communities in high Arctic permafrost affected cryosols are associated with the CH4 and CO2 gas fluxes.</title>
        <authorList>
            <person name="Altshuler I."/>
            <person name="Hamel J."/>
            <person name="Turney S."/>
            <person name="Magnuson E."/>
            <person name="Levesque R."/>
            <person name="Greer C."/>
            <person name="Whyte L.G."/>
        </authorList>
    </citation>
    <scope>NUCLEOTIDE SEQUENCE [LARGE SCALE GENOMIC DNA]</scope>
    <source>
        <strain evidence="3 4">S13Y</strain>
    </source>
</reference>
<gene>
    <name evidence="3" type="ORF">EAH88_17220</name>
</gene>
<dbReference type="EMBL" id="RCZO01000012">
    <property type="protein sequence ID" value="TPG04670.1"/>
    <property type="molecule type" value="Genomic_DNA"/>
</dbReference>
<feature type="compositionally biased region" description="Pro residues" evidence="1">
    <location>
        <begin position="13"/>
        <end position="23"/>
    </location>
</feature>
<evidence type="ECO:0000256" key="2">
    <source>
        <dbReference type="SAM" id="Phobius"/>
    </source>
</evidence>
<protein>
    <submittedName>
        <fullName evidence="3">Uncharacterized protein</fullName>
    </submittedName>
</protein>
<feature type="region of interest" description="Disordered" evidence="1">
    <location>
        <begin position="1"/>
        <end position="25"/>
    </location>
</feature>
<dbReference type="AlphaFoldDB" id="A0A502FNG0"/>
<evidence type="ECO:0000313" key="3">
    <source>
        <dbReference type="EMBL" id="TPG04670.1"/>
    </source>
</evidence>
<keyword evidence="2" id="KW-0812">Transmembrane</keyword>
<feature type="transmembrane region" description="Helical" evidence="2">
    <location>
        <begin position="89"/>
        <end position="110"/>
    </location>
</feature>